<keyword evidence="2" id="KW-1185">Reference proteome</keyword>
<accession>A0ABY6L1J3</accession>
<evidence type="ECO:0000313" key="2">
    <source>
        <dbReference type="Proteomes" id="UP001235939"/>
    </source>
</evidence>
<evidence type="ECO:0000313" key="1">
    <source>
        <dbReference type="EMBL" id="UYV73260.1"/>
    </source>
</evidence>
<gene>
    <name evidence="1" type="ORF">LAZ67_10002377</name>
</gene>
<name>A0ABY6L1J3_9ARAC</name>
<reference evidence="1 2" key="1">
    <citation type="submission" date="2022-01" db="EMBL/GenBank/DDBJ databases">
        <title>A chromosomal length assembly of Cordylochernes scorpioides.</title>
        <authorList>
            <person name="Zeh D."/>
            <person name="Zeh J."/>
        </authorList>
    </citation>
    <scope>NUCLEOTIDE SEQUENCE [LARGE SCALE GENOMIC DNA]</scope>
    <source>
        <strain evidence="1">IN4F17</strain>
        <tissue evidence="1">Whole Body</tissue>
    </source>
</reference>
<dbReference type="EMBL" id="CP092872">
    <property type="protein sequence ID" value="UYV73260.1"/>
    <property type="molecule type" value="Genomic_DNA"/>
</dbReference>
<protein>
    <submittedName>
        <fullName evidence="1">Uncharacterized protein</fullName>
    </submittedName>
</protein>
<organism evidence="1 2">
    <name type="scientific">Cordylochernes scorpioides</name>
    <dbReference type="NCBI Taxonomy" id="51811"/>
    <lineage>
        <taxon>Eukaryota</taxon>
        <taxon>Metazoa</taxon>
        <taxon>Ecdysozoa</taxon>
        <taxon>Arthropoda</taxon>
        <taxon>Chelicerata</taxon>
        <taxon>Arachnida</taxon>
        <taxon>Pseudoscorpiones</taxon>
        <taxon>Cheliferoidea</taxon>
        <taxon>Chernetidae</taxon>
        <taxon>Cordylochernes</taxon>
    </lineage>
</organism>
<proteinExistence type="predicted"/>
<dbReference type="Proteomes" id="UP001235939">
    <property type="component" value="Chromosome 10"/>
</dbReference>
<sequence>MKIEFYKITKLKKKLTARAKHIDIKFHLIKDLISNNFLSLNYCPTERMLAHILTKPLPKNKFQELRQGIGLITYSHWEGDCWNITECTVNSVATGHASDLEAVVGLCHVWNIDDPSMLPSCGESV</sequence>